<gene>
    <name evidence="2" type="ORF">AVEN_203496_1</name>
</gene>
<protein>
    <submittedName>
        <fullName evidence="2">Uncharacterized protein</fullName>
    </submittedName>
</protein>
<organism evidence="2 3">
    <name type="scientific">Araneus ventricosus</name>
    <name type="common">Orbweaver spider</name>
    <name type="synonym">Epeira ventricosa</name>
    <dbReference type="NCBI Taxonomy" id="182803"/>
    <lineage>
        <taxon>Eukaryota</taxon>
        <taxon>Metazoa</taxon>
        <taxon>Ecdysozoa</taxon>
        <taxon>Arthropoda</taxon>
        <taxon>Chelicerata</taxon>
        <taxon>Arachnida</taxon>
        <taxon>Araneae</taxon>
        <taxon>Araneomorphae</taxon>
        <taxon>Entelegynae</taxon>
        <taxon>Araneoidea</taxon>
        <taxon>Araneidae</taxon>
        <taxon>Araneus</taxon>
    </lineage>
</organism>
<feature type="compositionally biased region" description="Acidic residues" evidence="1">
    <location>
        <begin position="50"/>
        <end position="62"/>
    </location>
</feature>
<name>A0A4Y2BJC0_ARAVE</name>
<comment type="caution">
    <text evidence="2">The sequence shown here is derived from an EMBL/GenBank/DDBJ whole genome shotgun (WGS) entry which is preliminary data.</text>
</comment>
<evidence type="ECO:0000256" key="1">
    <source>
        <dbReference type="SAM" id="MobiDB-lite"/>
    </source>
</evidence>
<dbReference type="Proteomes" id="UP000499080">
    <property type="component" value="Unassembled WGS sequence"/>
</dbReference>
<accession>A0A4Y2BJC0</accession>
<sequence length="76" mass="8761">MKRGEVISTEQYLAVLEELSKKISADDESDALNLDGERTEYRDQEKDSENDLEDNPVQEEYIDSNTNISIIHPFNL</sequence>
<feature type="region of interest" description="Disordered" evidence="1">
    <location>
        <begin position="25"/>
        <end position="64"/>
    </location>
</feature>
<evidence type="ECO:0000313" key="3">
    <source>
        <dbReference type="Proteomes" id="UP000499080"/>
    </source>
</evidence>
<feature type="compositionally biased region" description="Basic and acidic residues" evidence="1">
    <location>
        <begin position="35"/>
        <end position="49"/>
    </location>
</feature>
<keyword evidence="3" id="KW-1185">Reference proteome</keyword>
<proteinExistence type="predicted"/>
<dbReference type="AlphaFoldDB" id="A0A4Y2BJC0"/>
<dbReference type="EMBL" id="BGPR01000078">
    <property type="protein sequence ID" value="GBL91346.1"/>
    <property type="molecule type" value="Genomic_DNA"/>
</dbReference>
<reference evidence="2 3" key="1">
    <citation type="journal article" date="2019" name="Sci. Rep.">
        <title>Orb-weaving spider Araneus ventricosus genome elucidates the spidroin gene catalogue.</title>
        <authorList>
            <person name="Kono N."/>
            <person name="Nakamura H."/>
            <person name="Ohtoshi R."/>
            <person name="Moran D.A.P."/>
            <person name="Shinohara A."/>
            <person name="Yoshida Y."/>
            <person name="Fujiwara M."/>
            <person name="Mori M."/>
            <person name="Tomita M."/>
            <person name="Arakawa K."/>
        </authorList>
    </citation>
    <scope>NUCLEOTIDE SEQUENCE [LARGE SCALE GENOMIC DNA]</scope>
</reference>
<evidence type="ECO:0000313" key="2">
    <source>
        <dbReference type="EMBL" id="GBL91346.1"/>
    </source>
</evidence>